<evidence type="ECO:0000313" key="4">
    <source>
        <dbReference type="Proteomes" id="UP000000238"/>
    </source>
</evidence>
<gene>
    <name evidence="3" type="ordered locus">HCH_01035</name>
</gene>
<dbReference type="OrthoDB" id="6366673at2"/>
<dbReference type="EMBL" id="CP000155">
    <property type="protein sequence ID" value="ABC27917.1"/>
    <property type="molecule type" value="Genomic_DNA"/>
</dbReference>
<evidence type="ECO:0000259" key="2">
    <source>
        <dbReference type="Pfam" id="PF13511"/>
    </source>
</evidence>
<evidence type="ECO:0000256" key="1">
    <source>
        <dbReference type="SAM" id="SignalP"/>
    </source>
</evidence>
<reference evidence="3 4" key="1">
    <citation type="journal article" date="2005" name="Nucleic Acids Res.">
        <title>Genomic blueprint of Hahella chejuensis, a marine microbe producing an algicidal agent.</title>
        <authorList>
            <person name="Jeong H."/>
            <person name="Yim J.H."/>
            <person name="Lee C."/>
            <person name="Choi S.-H."/>
            <person name="Park Y.K."/>
            <person name="Yoon S.H."/>
            <person name="Hur C.-G."/>
            <person name="Kang H.-Y."/>
            <person name="Kim D."/>
            <person name="Lee H.H."/>
            <person name="Park K.H."/>
            <person name="Park S.-H."/>
            <person name="Park H.-S."/>
            <person name="Lee H.K."/>
            <person name="Oh T.K."/>
            <person name="Kim J.F."/>
        </authorList>
    </citation>
    <scope>NUCLEOTIDE SEQUENCE [LARGE SCALE GENOMIC DNA]</scope>
    <source>
        <strain evidence="3 4">KCTC 2396</strain>
    </source>
</reference>
<proteinExistence type="predicted"/>
<keyword evidence="4" id="KW-1185">Reference proteome</keyword>
<evidence type="ECO:0000313" key="3">
    <source>
        <dbReference type="EMBL" id="ABC27917.1"/>
    </source>
</evidence>
<feature type="chain" id="PRO_5004215880" description="DUF4124 domain-containing protein" evidence="1">
    <location>
        <begin position="25"/>
        <end position="175"/>
    </location>
</feature>
<organism evidence="3 4">
    <name type="scientific">Hahella chejuensis (strain KCTC 2396)</name>
    <dbReference type="NCBI Taxonomy" id="349521"/>
    <lineage>
        <taxon>Bacteria</taxon>
        <taxon>Pseudomonadati</taxon>
        <taxon>Pseudomonadota</taxon>
        <taxon>Gammaproteobacteria</taxon>
        <taxon>Oceanospirillales</taxon>
        <taxon>Hahellaceae</taxon>
        <taxon>Hahella</taxon>
    </lineage>
</organism>
<dbReference type="AlphaFoldDB" id="Q2SN57"/>
<feature type="signal peptide" evidence="1">
    <location>
        <begin position="1"/>
        <end position="24"/>
    </location>
</feature>
<dbReference type="InterPro" id="IPR025392">
    <property type="entry name" value="DUF4124"/>
</dbReference>
<keyword evidence="1" id="KW-0732">Signal</keyword>
<dbReference type="KEGG" id="hch:HCH_01035"/>
<accession>Q2SN57</accession>
<dbReference type="Proteomes" id="UP000000238">
    <property type="component" value="Chromosome"/>
</dbReference>
<dbReference type="PROSITE" id="PS51257">
    <property type="entry name" value="PROKAR_LIPOPROTEIN"/>
    <property type="match status" value="1"/>
</dbReference>
<dbReference type="STRING" id="349521.HCH_01035"/>
<dbReference type="HOGENOM" id="CLU_110739_0_1_6"/>
<protein>
    <recommendedName>
        <fullName evidence="2">DUF4124 domain-containing protein</fullName>
    </recommendedName>
</protein>
<name>Q2SN57_HAHCH</name>
<dbReference type="RefSeq" id="WP_011394992.1">
    <property type="nucleotide sequence ID" value="NC_007645.1"/>
</dbReference>
<feature type="domain" description="DUF4124" evidence="2">
    <location>
        <begin position="14"/>
        <end position="58"/>
    </location>
</feature>
<dbReference type="Pfam" id="PF13511">
    <property type="entry name" value="DUF4124"/>
    <property type="match status" value="1"/>
</dbReference>
<sequence length="175" mass="19134">MKSRFAYILIFSALFSSYSGLACAEIYRWVDAQGNVEYSDQEREGAEKVEVGPTATITMPKMADIPPRSSDEPESAPSSYYATLNITFPTNDSAFHSGNGDLTVLFTSDPTLYPNHSYRVSLDGAPVGTTKDNFLELKGIDRGTHTVSLDVIDNSGVIQSTTPVQFTIHRPSVKN</sequence>
<dbReference type="eggNOG" id="ENOG5032YZ5">
    <property type="taxonomic scope" value="Bacteria"/>
</dbReference>